<dbReference type="PANTHER" id="PTHR30050:SF4">
    <property type="entry name" value="ATP-BINDING PROTEIN RV3427C IN INSERTION SEQUENCE-RELATED"/>
    <property type="match status" value="1"/>
</dbReference>
<reference evidence="2 3" key="1">
    <citation type="submission" date="2020-02" db="EMBL/GenBank/DDBJ databases">
        <title>Genome assembly of a novel Clostridium senegalense strain.</title>
        <authorList>
            <person name="Gupta T.B."/>
            <person name="Jauregui R."/>
            <person name="Maclean P."/>
            <person name="Nawarathana A."/>
            <person name="Brightwell G."/>
        </authorList>
    </citation>
    <scope>NUCLEOTIDE SEQUENCE [LARGE SCALE GENOMIC DNA]</scope>
    <source>
        <strain evidence="2 3">AGRFS4</strain>
    </source>
</reference>
<dbReference type="InterPro" id="IPR003593">
    <property type="entry name" value="AAA+_ATPase"/>
</dbReference>
<sequence>MNKTFHSQIMKMYETVRKNEELKLKNRKMEIKKALPQVIDIENEIKKLSVKLSLIAIKPMDNKDAAINSIKNKMIDLKMKKSELLVSNGYPMDYLSIIYKCDKCKDTGYIYTKKCDCYKRYLVRVGYENSDLKHLLDKHSFKNFDINYFSKDFYQGSLSPRANMERIYKSSIIYVEDFKNHDENLLFYGNPGTGKTFLSHCIAKDLIDAGHFVIYRTSDDLISNLKDAKFNNNTGLYESLVDCDLLIIDDLGTEQLSDFSKKELFNLLNTKLLKDKKMIISTNYALDELSSIYSERFTSRLFGNFTLKKFFGDDLRLKVARLKRR</sequence>
<evidence type="ECO:0000313" key="3">
    <source>
        <dbReference type="Proteomes" id="UP000481872"/>
    </source>
</evidence>
<protein>
    <submittedName>
        <fullName evidence="2">ATP-binding protein</fullName>
    </submittedName>
</protein>
<keyword evidence="2" id="KW-0067">ATP-binding</keyword>
<dbReference type="SUPFAM" id="SSF52540">
    <property type="entry name" value="P-loop containing nucleoside triphosphate hydrolases"/>
    <property type="match status" value="1"/>
</dbReference>
<dbReference type="GO" id="GO:0006260">
    <property type="term" value="P:DNA replication"/>
    <property type="evidence" value="ECO:0007669"/>
    <property type="project" value="TreeGrafter"/>
</dbReference>
<dbReference type="SMART" id="SM00382">
    <property type="entry name" value="AAA"/>
    <property type="match status" value="1"/>
</dbReference>
<keyword evidence="3" id="KW-1185">Reference proteome</keyword>
<dbReference type="EMBL" id="JAAGPU010000007">
    <property type="protein sequence ID" value="NEU04362.1"/>
    <property type="molecule type" value="Genomic_DNA"/>
</dbReference>
<dbReference type="Gene3D" id="3.40.50.300">
    <property type="entry name" value="P-loop containing nucleotide triphosphate hydrolases"/>
    <property type="match status" value="1"/>
</dbReference>
<evidence type="ECO:0000259" key="1">
    <source>
        <dbReference type="SMART" id="SM00382"/>
    </source>
</evidence>
<comment type="caution">
    <text evidence="2">The sequence shown here is derived from an EMBL/GenBank/DDBJ whole genome shotgun (WGS) entry which is preliminary data.</text>
</comment>
<accession>A0A6M0H417</accession>
<dbReference type="GO" id="GO:0005524">
    <property type="term" value="F:ATP binding"/>
    <property type="evidence" value="ECO:0007669"/>
    <property type="project" value="UniProtKB-KW"/>
</dbReference>
<keyword evidence="2" id="KW-0547">Nucleotide-binding</keyword>
<dbReference type="AlphaFoldDB" id="A0A6M0H417"/>
<dbReference type="RefSeq" id="WP_082761273.1">
    <property type="nucleotide sequence ID" value="NZ_JAAGPU010000007.1"/>
</dbReference>
<dbReference type="PANTHER" id="PTHR30050">
    <property type="entry name" value="CHROMOSOMAL REPLICATION INITIATOR PROTEIN DNAA"/>
    <property type="match status" value="1"/>
</dbReference>
<organism evidence="2 3">
    <name type="scientific">Clostridium senegalense</name>
    <dbReference type="NCBI Taxonomy" id="1465809"/>
    <lineage>
        <taxon>Bacteria</taxon>
        <taxon>Bacillati</taxon>
        <taxon>Bacillota</taxon>
        <taxon>Clostridia</taxon>
        <taxon>Eubacteriales</taxon>
        <taxon>Clostridiaceae</taxon>
        <taxon>Clostridium</taxon>
    </lineage>
</organism>
<gene>
    <name evidence="2" type="ORF">G3M99_05675</name>
</gene>
<evidence type="ECO:0000313" key="2">
    <source>
        <dbReference type="EMBL" id="NEU04362.1"/>
    </source>
</evidence>
<feature type="domain" description="AAA+ ATPase" evidence="1">
    <location>
        <begin position="181"/>
        <end position="306"/>
    </location>
</feature>
<proteinExistence type="predicted"/>
<dbReference type="Proteomes" id="UP000481872">
    <property type="component" value="Unassembled WGS sequence"/>
</dbReference>
<dbReference type="InterPro" id="IPR027417">
    <property type="entry name" value="P-loop_NTPase"/>
</dbReference>
<name>A0A6M0H417_9CLOT</name>
<dbReference type="Pfam" id="PF01695">
    <property type="entry name" value="IstB_IS21"/>
    <property type="match status" value="1"/>
</dbReference>
<dbReference type="NCBIfam" id="NF005304">
    <property type="entry name" value="PRK06835.1"/>
    <property type="match status" value="1"/>
</dbReference>
<dbReference type="CDD" id="cd00009">
    <property type="entry name" value="AAA"/>
    <property type="match status" value="1"/>
</dbReference>
<dbReference type="InterPro" id="IPR002611">
    <property type="entry name" value="IstB_ATP-bd"/>
</dbReference>